<evidence type="ECO:0000313" key="3">
    <source>
        <dbReference type="Proteomes" id="UP000230605"/>
    </source>
</evidence>
<evidence type="ECO:0000313" key="2">
    <source>
        <dbReference type="EMBL" id="PIA97332.1"/>
    </source>
</evidence>
<dbReference type="AlphaFoldDB" id="A0A2G5HYL0"/>
<dbReference type="InterPro" id="IPR001810">
    <property type="entry name" value="F-box_dom"/>
</dbReference>
<dbReference type="Proteomes" id="UP000230605">
    <property type="component" value="Chromosome 2"/>
</dbReference>
<gene>
    <name evidence="2" type="ORF">CB0940_05315</name>
</gene>
<feature type="domain" description="F-box" evidence="1">
    <location>
        <begin position="42"/>
        <end position="86"/>
    </location>
</feature>
<accession>A0A2G5HYL0</accession>
<comment type="caution">
    <text evidence="2">The sequence shown here is derived from an EMBL/GenBank/DDBJ whole genome shotgun (WGS) entry which is preliminary data.</text>
</comment>
<dbReference type="PROSITE" id="PS50181">
    <property type="entry name" value="FBOX"/>
    <property type="match status" value="1"/>
</dbReference>
<proteinExistence type="predicted"/>
<dbReference type="EMBL" id="LKMD01000102">
    <property type="protein sequence ID" value="PIA97332.1"/>
    <property type="molecule type" value="Genomic_DNA"/>
</dbReference>
<sequence length="364" mass="41030">MTTKFLRDFLPSTMSFRTEGGTIHADAGASMSHEHFEQARSSSPFSPLPQELIELIIEHISVNDLCGLRSVDQELFQRTQRTFVRRAFNNMGVLVCDEEGLQMACNVASHPVYRDAIHHVSIYMDQCCECEPDSIPLKPALTGPVLPDPAQFERCLRQQNMRSSGVDLELLTKLLSLLKVRGKLKSITVRTESFTTRPRPILGSEFAGTNPTDESVFNSRQCYRGSTTEQGPLWCIGVTLRALLGSKVFEVAELGLLGPLRGEILTVQTIFPLFKKLLETLPKLRIDAAREASRWGRPQWNMHDVVTILGTALQLECLHVDAWTPCYRKPVQWFVGTLLLNKLPSSKTSFLRKVKWTSLTLQPY</sequence>
<organism evidence="2 3">
    <name type="scientific">Cercospora beticola</name>
    <name type="common">Sugarbeet leaf spot fungus</name>
    <dbReference type="NCBI Taxonomy" id="122368"/>
    <lineage>
        <taxon>Eukaryota</taxon>
        <taxon>Fungi</taxon>
        <taxon>Dikarya</taxon>
        <taxon>Ascomycota</taxon>
        <taxon>Pezizomycotina</taxon>
        <taxon>Dothideomycetes</taxon>
        <taxon>Dothideomycetidae</taxon>
        <taxon>Mycosphaerellales</taxon>
        <taxon>Mycosphaerellaceae</taxon>
        <taxon>Cercospora</taxon>
    </lineage>
</organism>
<evidence type="ECO:0000259" key="1">
    <source>
        <dbReference type="PROSITE" id="PS50181"/>
    </source>
</evidence>
<reference evidence="2 3" key="1">
    <citation type="submission" date="2015-10" db="EMBL/GenBank/DDBJ databases">
        <title>The cercosporin biosynthetic gene cluster was horizontally transferred to several fungal lineages and shown to be expanded in Cercospora beticola based on microsynteny with recipient genomes.</title>
        <authorList>
            <person name="De Jonge R."/>
            <person name="Ebert M.K."/>
            <person name="Suttle J.C."/>
            <person name="Jurick Ii W.M."/>
            <person name="Secor G.A."/>
            <person name="Thomma B.P."/>
            <person name="Van De Peer Y."/>
            <person name="Bolton M.D."/>
        </authorList>
    </citation>
    <scope>NUCLEOTIDE SEQUENCE [LARGE SCALE GENOMIC DNA]</scope>
    <source>
        <strain evidence="2 3">09-40</strain>
    </source>
</reference>
<name>A0A2G5HYL0_CERBT</name>
<protein>
    <recommendedName>
        <fullName evidence="1">F-box domain-containing protein</fullName>
    </recommendedName>
</protein>